<accession>A0A3P7YKL1</accession>
<evidence type="ECO:0000313" key="2">
    <source>
        <dbReference type="EMBL" id="VDO88576.1"/>
    </source>
</evidence>
<proteinExistence type="predicted"/>
<reference evidence="2 3" key="1">
    <citation type="submission" date="2018-11" db="EMBL/GenBank/DDBJ databases">
        <authorList>
            <consortium name="Pathogen Informatics"/>
        </authorList>
    </citation>
    <scope>NUCLEOTIDE SEQUENCE [LARGE SCALE GENOMIC DNA]</scope>
</reference>
<reference evidence="4" key="2">
    <citation type="submission" date="2019-09" db="UniProtKB">
        <authorList>
            <consortium name="WormBaseParasite"/>
        </authorList>
    </citation>
    <scope>IDENTIFICATION</scope>
</reference>
<evidence type="ECO:0000259" key="1">
    <source>
        <dbReference type="Pfam" id="PF14214"/>
    </source>
</evidence>
<name>A0A3P7YKL1_HELPZ</name>
<dbReference type="OrthoDB" id="10055660at2759"/>
<dbReference type="Pfam" id="PF14214">
    <property type="entry name" value="Helitron_like_N"/>
    <property type="match status" value="1"/>
</dbReference>
<evidence type="ECO:0000313" key="3">
    <source>
        <dbReference type="Proteomes" id="UP000050761"/>
    </source>
</evidence>
<protein>
    <submittedName>
        <fullName evidence="4">Helitron_like_N domain-containing protein</fullName>
    </submittedName>
</protein>
<dbReference type="AlphaFoldDB" id="A0A3P7YKL1"/>
<feature type="domain" description="Helitron helicase-like" evidence="1">
    <location>
        <begin position="122"/>
        <end position="152"/>
    </location>
</feature>
<sequence>MDEVLRTEEEAATAAGRTPHPVHMVLGQRPCDDALRYNSATANEVAVIYVGDEEDIPGKRHLDIRARGGPLKTISYLVQGLQDYIIGDPDHSGAPGRRVILGASFSSGPRNMGTQYQDAMTIVFKKVFGEVTAYIYVTEFQKRGLAHMHMLITLKDGWKVNTAAQVDSLISAELPCATEYPDLFDNVPGT</sequence>
<organism evidence="2">
    <name type="scientific">Heligmosomoides polygyrus</name>
    <name type="common">Parasitic roundworm</name>
    <dbReference type="NCBI Taxonomy" id="6339"/>
    <lineage>
        <taxon>Eukaryota</taxon>
        <taxon>Metazoa</taxon>
        <taxon>Ecdysozoa</taxon>
        <taxon>Nematoda</taxon>
        <taxon>Chromadorea</taxon>
        <taxon>Rhabditida</taxon>
        <taxon>Rhabditina</taxon>
        <taxon>Rhabditomorpha</taxon>
        <taxon>Strongyloidea</taxon>
        <taxon>Heligmosomidae</taxon>
        <taxon>Heligmosomoides</taxon>
    </lineage>
</organism>
<keyword evidence="3" id="KW-1185">Reference proteome</keyword>
<dbReference type="Proteomes" id="UP000050761">
    <property type="component" value="Unassembled WGS sequence"/>
</dbReference>
<dbReference type="InterPro" id="IPR025476">
    <property type="entry name" value="Helitron_helicase-like"/>
</dbReference>
<evidence type="ECO:0000313" key="4">
    <source>
        <dbReference type="WBParaSite" id="HPBE_0001143201-mRNA-1"/>
    </source>
</evidence>
<dbReference type="EMBL" id="UZAH01027101">
    <property type="protein sequence ID" value="VDO88576.1"/>
    <property type="molecule type" value="Genomic_DNA"/>
</dbReference>
<gene>
    <name evidence="2" type="ORF">HPBE_LOCUS11433</name>
</gene>
<dbReference type="WBParaSite" id="HPBE_0001143201-mRNA-1">
    <property type="protein sequence ID" value="HPBE_0001143201-mRNA-1"/>
    <property type="gene ID" value="HPBE_0001143201"/>
</dbReference>